<dbReference type="AlphaFoldDB" id="A0A8H5HN51"/>
<comment type="caution">
    <text evidence="3">The sequence shown here is derived from an EMBL/GenBank/DDBJ whole genome shotgun (WGS) entry which is preliminary data.</text>
</comment>
<name>A0A8H5HN51_9AGAR</name>
<feature type="region of interest" description="Disordered" evidence="1">
    <location>
        <begin position="354"/>
        <end position="378"/>
    </location>
</feature>
<proteinExistence type="predicted"/>
<dbReference type="Proteomes" id="UP000518752">
    <property type="component" value="Unassembled WGS sequence"/>
</dbReference>
<gene>
    <name evidence="3" type="ORF">D9757_005875</name>
</gene>
<dbReference type="OrthoDB" id="3066543at2759"/>
<accession>A0A8H5HN51</accession>
<evidence type="ECO:0000313" key="4">
    <source>
        <dbReference type="Proteomes" id="UP000518752"/>
    </source>
</evidence>
<sequence length="441" mass="47831">MNDPLLDSPPPASTLHKYPLKQTGYDAVAVEEPQEMTYPPPPNNLESHHLLLEEEGDDEPAGIETDHTRQISLASLPPTSALPPHLAQTRPLHLSSTDLSSPVHHDSYPSSSAGSILVRPNSPFSLSPQPPPPPATVAILSPPTTLSSISSSRTPRQMRSNSSSKSSWSRDSSFVRDSRYPTPPPQQQHTHWISTEETRVLAEAQQQQQRRSTIDGGATVTPVRTSVILYRLDDTRQDSLSPSPVSRLDDSKARDMEEALVPPSLPFGGGAGGGREGRRHPSTGTMTSTASRQSYMSGDSRVPLVSGMGLGGVNPSTGSQFVAYAYQLDALLDGEEDDEDDDWLHDPRVPFFASSDTRKSKGKGKEEDKEKGLSVDPSRTSGYVEQAISWRGLVNYVSIWLLLAGLVALFIFYPVVDQTLHRGMADIANNPSINSTGQAID</sequence>
<protein>
    <submittedName>
        <fullName evidence="3">Uncharacterized protein</fullName>
    </submittedName>
</protein>
<evidence type="ECO:0000256" key="1">
    <source>
        <dbReference type="SAM" id="MobiDB-lite"/>
    </source>
</evidence>
<keyword evidence="4" id="KW-1185">Reference proteome</keyword>
<feature type="region of interest" description="Disordered" evidence="1">
    <location>
        <begin position="261"/>
        <end position="297"/>
    </location>
</feature>
<keyword evidence="2" id="KW-0812">Transmembrane</keyword>
<feature type="compositionally biased region" description="Low complexity" evidence="1">
    <location>
        <begin position="136"/>
        <end position="172"/>
    </location>
</feature>
<dbReference type="EMBL" id="JAACJN010000035">
    <property type="protein sequence ID" value="KAF5386551.1"/>
    <property type="molecule type" value="Genomic_DNA"/>
</dbReference>
<organism evidence="3 4">
    <name type="scientific">Collybiopsis confluens</name>
    <dbReference type="NCBI Taxonomy" id="2823264"/>
    <lineage>
        <taxon>Eukaryota</taxon>
        <taxon>Fungi</taxon>
        <taxon>Dikarya</taxon>
        <taxon>Basidiomycota</taxon>
        <taxon>Agaricomycotina</taxon>
        <taxon>Agaricomycetes</taxon>
        <taxon>Agaricomycetidae</taxon>
        <taxon>Agaricales</taxon>
        <taxon>Marasmiineae</taxon>
        <taxon>Omphalotaceae</taxon>
        <taxon>Collybiopsis</taxon>
    </lineage>
</organism>
<feature type="compositionally biased region" description="Polar residues" evidence="1">
    <location>
        <begin position="282"/>
        <end position="297"/>
    </location>
</feature>
<feature type="compositionally biased region" description="Basic and acidic residues" evidence="1">
    <location>
        <begin position="356"/>
        <end position="373"/>
    </location>
</feature>
<feature type="region of interest" description="Disordered" evidence="1">
    <location>
        <begin position="1"/>
        <end position="191"/>
    </location>
</feature>
<evidence type="ECO:0000313" key="3">
    <source>
        <dbReference type="EMBL" id="KAF5386551.1"/>
    </source>
</evidence>
<feature type="transmembrane region" description="Helical" evidence="2">
    <location>
        <begin position="393"/>
        <end position="416"/>
    </location>
</feature>
<evidence type="ECO:0000256" key="2">
    <source>
        <dbReference type="SAM" id="Phobius"/>
    </source>
</evidence>
<keyword evidence="2" id="KW-1133">Transmembrane helix</keyword>
<keyword evidence="2" id="KW-0472">Membrane</keyword>
<feature type="compositionally biased region" description="Low complexity" evidence="1">
    <location>
        <begin position="72"/>
        <end position="87"/>
    </location>
</feature>
<reference evidence="3 4" key="1">
    <citation type="journal article" date="2020" name="ISME J.">
        <title>Uncovering the hidden diversity of litter-decomposition mechanisms in mushroom-forming fungi.</title>
        <authorList>
            <person name="Floudas D."/>
            <person name="Bentzer J."/>
            <person name="Ahren D."/>
            <person name="Johansson T."/>
            <person name="Persson P."/>
            <person name="Tunlid A."/>
        </authorList>
    </citation>
    <scope>NUCLEOTIDE SEQUENCE [LARGE SCALE GENOMIC DNA]</scope>
    <source>
        <strain evidence="3 4">CBS 406.79</strain>
    </source>
</reference>